<keyword evidence="2" id="KW-1185">Reference proteome</keyword>
<evidence type="ECO:0000313" key="1">
    <source>
        <dbReference type="EMBL" id="KAK8941025.1"/>
    </source>
</evidence>
<sequence length="199" mass="22948">MQHSFLSLTDSAFISWSHTDGARAYHIPHTLEEEAHEEAEEEAAQDEAKIKVDWPRWWICLLQSRDLCLRESQHLSNRVLSFKGGHFCQHQQAGVVRQLDWSFSLDSRTTTSRMATLRSVGRPDGSSSYCQKALHRMVIRHLVGQSYNKSSDNRMAIRRIVKQQLVDGTALSDRRTTCSCMSVGQRVFNRRDVIDLFRL</sequence>
<gene>
    <name evidence="1" type="ORF">KSP39_PZI010074</name>
</gene>
<accession>A0AAP0G6W8</accession>
<reference evidence="1 2" key="1">
    <citation type="journal article" date="2022" name="Nat. Plants">
        <title>Genomes of leafy and leafless Platanthera orchids illuminate the evolution of mycoheterotrophy.</title>
        <authorList>
            <person name="Li M.H."/>
            <person name="Liu K.W."/>
            <person name="Li Z."/>
            <person name="Lu H.C."/>
            <person name="Ye Q.L."/>
            <person name="Zhang D."/>
            <person name="Wang J.Y."/>
            <person name="Li Y.F."/>
            <person name="Zhong Z.M."/>
            <person name="Liu X."/>
            <person name="Yu X."/>
            <person name="Liu D.K."/>
            <person name="Tu X.D."/>
            <person name="Liu B."/>
            <person name="Hao Y."/>
            <person name="Liao X.Y."/>
            <person name="Jiang Y.T."/>
            <person name="Sun W.H."/>
            <person name="Chen J."/>
            <person name="Chen Y.Q."/>
            <person name="Ai Y."/>
            <person name="Zhai J.W."/>
            <person name="Wu S.S."/>
            <person name="Zhou Z."/>
            <person name="Hsiao Y.Y."/>
            <person name="Wu W.L."/>
            <person name="Chen Y.Y."/>
            <person name="Lin Y.F."/>
            <person name="Hsu J.L."/>
            <person name="Li C.Y."/>
            <person name="Wang Z.W."/>
            <person name="Zhao X."/>
            <person name="Zhong W.Y."/>
            <person name="Ma X.K."/>
            <person name="Ma L."/>
            <person name="Huang J."/>
            <person name="Chen G.Z."/>
            <person name="Huang M.Z."/>
            <person name="Huang L."/>
            <person name="Peng D.H."/>
            <person name="Luo Y.B."/>
            <person name="Zou S.Q."/>
            <person name="Chen S.P."/>
            <person name="Lan S."/>
            <person name="Tsai W.C."/>
            <person name="Van de Peer Y."/>
            <person name="Liu Z.J."/>
        </authorList>
    </citation>
    <scope>NUCLEOTIDE SEQUENCE [LARGE SCALE GENOMIC DNA]</scope>
    <source>
        <strain evidence="1">Lor287</strain>
    </source>
</reference>
<comment type="caution">
    <text evidence="1">The sequence shown here is derived from an EMBL/GenBank/DDBJ whole genome shotgun (WGS) entry which is preliminary data.</text>
</comment>
<dbReference type="EMBL" id="JBBWWQ010000008">
    <property type="protein sequence ID" value="KAK8941025.1"/>
    <property type="molecule type" value="Genomic_DNA"/>
</dbReference>
<dbReference type="Proteomes" id="UP001418222">
    <property type="component" value="Unassembled WGS sequence"/>
</dbReference>
<dbReference type="AlphaFoldDB" id="A0AAP0G6W8"/>
<proteinExistence type="predicted"/>
<organism evidence="1 2">
    <name type="scientific">Platanthera zijinensis</name>
    <dbReference type="NCBI Taxonomy" id="2320716"/>
    <lineage>
        <taxon>Eukaryota</taxon>
        <taxon>Viridiplantae</taxon>
        <taxon>Streptophyta</taxon>
        <taxon>Embryophyta</taxon>
        <taxon>Tracheophyta</taxon>
        <taxon>Spermatophyta</taxon>
        <taxon>Magnoliopsida</taxon>
        <taxon>Liliopsida</taxon>
        <taxon>Asparagales</taxon>
        <taxon>Orchidaceae</taxon>
        <taxon>Orchidoideae</taxon>
        <taxon>Orchideae</taxon>
        <taxon>Orchidinae</taxon>
        <taxon>Platanthera</taxon>
    </lineage>
</organism>
<evidence type="ECO:0000313" key="2">
    <source>
        <dbReference type="Proteomes" id="UP001418222"/>
    </source>
</evidence>
<name>A0AAP0G6W8_9ASPA</name>
<protein>
    <submittedName>
        <fullName evidence="1">Uncharacterized protein</fullName>
    </submittedName>
</protein>